<dbReference type="PANTHER" id="PTHR35813:SF1">
    <property type="entry name" value="INNER MEMBRANE PROTEIN YBAN"/>
    <property type="match status" value="1"/>
</dbReference>
<dbReference type="PIRSF" id="PIRSF016789">
    <property type="entry name" value="DUF454"/>
    <property type="match status" value="1"/>
</dbReference>
<keyword evidence="1" id="KW-0812">Transmembrane</keyword>
<evidence type="ECO:0000256" key="1">
    <source>
        <dbReference type="SAM" id="Phobius"/>
    </source>
</evidence>
<dbReference type="GO" id="GO:0005886">
    <property type="term" value="C:plasma membrane"/>
    <property type="evidence" value="ECO:0007669"/>
    <property type="project" value="TreeGrafter"/>
</dbReference>
<gene>
    <name evidence="2" type="ORF">GBZ86_07050</name>
</gene>
<keyword evidence="1" id="KW-1133">Transmembrane helix</keyword>
<dbReference type="Pfam" id="PF04304">
    <property type="entry name" value="DUF454"/>
    <property type="match status" value="1"/>
</dbReference>
<accession>A0A6I1MMP5</accession>
<feature type="transmembrane region" description="Helical" evidence="1">
    <location>
        <begin position="7"/>
        <end position="28"/>
    </location>
</feature>
<dbReference type="Proteomes" id="UP000430345">
    <property type="component" value="Unassembled WGS sequence"/>
</dbReference>
<evidence type="ECO:0000313" key="3">
    <source>
        <dbReference type="Proteomes" id="UP000430345"/>
    </source>
</evidence>
<evidence type="ECO:0000313" key="2">
    <source>
        <dbReference type="EMBL" id="MPQ43512.1"/>
    </source>
</evidence>
<dbReference type="AlphaFoldDB" id="A0A6I1MMP5"/>
<dbReference type="EMBL" id="WHJC01000075">
    <property type="protein sequence ID" value="MPQ43512.1"/>
    <property type="molecule type" value="Genomic_DNA"/>
</dbReference>
<dbReference type="RefSeq" id="WP_152889101.1">
    <property type="nucleotide sequence ID" value="NZ_WHJC01000075.1"/>
</dbReference>
<name>A0A6I1MMP5_9CLOT</name>
<organism evidence="2 3">
    <name type="scientific">Clostridium tarantellae</name>
    <dbReference type="NCBI Taxonomy" id="39493"/>
    <lineage>
        <taxon>Bacteria</taxon>
        <taxon>Bacillati</taxon>
        <taxon>Bacillota</taxon>
        <taxon>Clostridia</taxon>
        <taxon>Eubacteriales</taxon>
        <taxon>Clostridiaceae</taxon>
        <taxon>Clostridium</taxon>
    </lineage>
</organism>
<proteinExistence type="predicted"/>
<keyword evidence="3" id="KW-1185">Reference proteome</keyword>
<protein>
    <submittedName>
        <fullName evidence="2">DUF454 family protein</fullName>
    </submittedName>
</protein>
<comment type="caution">
    <text evidence="2">The sequence shown here is derived from an EMBL/GenBank/DDBJ whole genome shotgun (WGS) entry which is preliminary data.</text>
</comment>
<sequence>MKNISKILYVSLGMIALALGMIGVILPMLPTTPFLLLASFCFVRGSKKFDNWFKGTKVYKKHLESFVKERAMTLKQKIVILTVADTMIAIPLIMVDNNIMRTVLVLVILFKLYYFIFRIKTIKVCKNNVIAK</sequence>
<reference evidence="2 3" key="1">
    <citation type="submission" date="2019-10" db="EMBL/GenBank/DDBJ databases">
        <title>The Genome Sequence of Clostridium tarantellae Isolated from Fish Brain.</title>
        <authorList>
            <person name="Bano L."/>
            <person name="Kiel M."/>
            <person name="Sales G."/>
            <person name="Doxey A.C."/>
            <person name="Mansfield M.J."/>
            <person name="Schiavone M."/>
            <person name="Rossetto O."/>
            <person name="Pirazzini M."/>
            <person name="Dobrindt U."/>
            <person name="Montecucco C."/>
        </authorList>
    </citation>
    <scope>NUCLEOTIDE SEQUENCE [LARGE SCALE GENOMIC DNA]</scope>
    <source>
        <strain evidence="2 3">DSM 3997</strain>
    </source>
</reference>
<feature type="transmembrane region" description="Helical" evidence="1">
    <location>
        <begin position="99"/>
        <end position="117"/>
    </location>
</feature>
<dbReference type="InterPro" id="IPR007401">
    <property type="entry name" value="DUF454"/>
</dbReference>
<dbReference type="PANTHER" id="PTHR35813">
    <property type="entry name" value="INNER MEMBRANE PROTEIN YBAN"/>
    <property type="match status" value="1"/>
</dbReference>
<keyword evidence="1" id="KW-0472">Membrane</keyword>
<dbReference type="OrthoDB" id="5690292at2"/>